<proteinExistence type="predicted"/>
<keyword evidence="6" id="KW-0175">Coiled coil</keyword>
<dbReference type="PRINTS" id="PR00420">
    <property type="entry name" value="RNGMNOXGNASE"/>
</dbReference>
<dbReference type="GO" id="GO:0071949">
    <property type="term" value="F:FAD binding"/>
    <property type="evidence" value="ECO:0007669"/>
    <property type="project" value="InterPro"/>
</dbReference>
<feature type="coiled-coil region" evidence="6">
    <location>
        <begin position="387"/>
        <end position="414"/>
    </location>
</feature>
<evidence type="ECO:0000313" key="8">
    <source>
        <dbReference type="EMBL" id="KIX03001.1"/>
    </source>
</evidence>
<dbReference type="PANTHER" id="PTHR47178">
    <property type="entry name" value="MONOOXYGENASE, FAD-BINDING"/>
    <property type="match status" value="1"/>
</dbReference>
<keyword evidence="9" id="KW-1185">Reference proteome</keyword>
<feature type="domain" description="FAD-binding" evidence="7">
    <location>
        <begin position="167"/>
        <end position="217"/>
    </location>
</feature>
<evidence type="ECO:0000256" key="2">
    <source>
        <dbReference type="ARBA" id="ARBA00022630"/>
    </source>
</evidence>
<organism evidence="8 9">
    <name type="scientific">Rhinocladiella mackenziei CBS 650.93</name>
    <dbReference type="NCBI Taxonomy" id="1442369"/>
    <lineage>
        <taxon>Eukaryota</taxon>
        <taxon>Fungi</taxon>
        <taxon>Dikarya</taxon>
        <taxon>Ascomycota</taxon>
        <taxon>Pezizomycotina</taxon>
        <taxon>Eurotiomycetes</taxon>
        <taxon>Chaetothyriomycetidae</taxon>
        <taxon>Chaetothyriales</taxon>
        <taxon>Herpotrichiellaceae</taxon>
        <taxon>Rhinocladiella</taxon>
    </lineage>
</organism>
<evidence type="ECO:0000256" key="1">
    <source>
        <dbReference type="ARBA" id="ARBA00001974"/>
    </source>
</evidence>
<comment type="cofactor">
    <cofactor evidence="1">
        <name>FAD</name>
        <dbReference type="ChEBI" id="CHEBI:57692"/>
    </cofactor>
</comment>
<gene>
    <name evidence="8" type="ORF">Z518_06551</name>
</gene>
<evidence type="ECO:0000256" key="3">
    <source>
        <dbReference type="ARBA" id="ARBA00022827"/>
    </source>
</evidence>
<keyword evidence="3" id="KW-0274">FAD</keyword>
<sequence length="467" mass="51671">MVKSLTNILVHLIAVKNCFEPARRSTALRAAQSIPLLTVEQNSAGLMADALDLEIVIIGAGATGLLLAQGLKLNGIKATVYEREEASTYLTRPREWGMTLHFGQEYLSKCIPPELMSRLNEACCDSFYTGKHTSWPMFDGRTGEKFFDMQGFNPLRVSRRKLRALLSEGIDVHFGKKVVSVSRSSSSATATFADGSTATGALIIGCDGVHSSVREALVGRDLAVNSPIDIQMFNACWTLPADVALLQRKAHPIFRIGYHPMGMSWVTAIQDVRDPNDPATFLFQQCLSWPGRPHAEDFPDQKSKIDFIKEKALAYAEPWKSAGLSIPSDLPLQVDPVTVWKPDMDWTSSPLWPHATLAGDAAHNMPPFRGQGLNNAFQDAEKIVSELFNVTEKKKSLEQAVRAYEEEMKTRSLKEIEVSLMQSRMVHNWETLMMAPMMKAGMHAYREEVKDNVETASGGEAVIVNSA</sequence>
<dbReference type="EMBL" id="KN847479">
    <property type="protein sequence ID" value="KIX03001.1"/>
    <property type="molecule type" value="Genomic_DNA"/>
</dbReference>
<dbReference type="OrthoDB" id="47494at2759"/>
<dbReference type="InterPro" id="IPR036188">
    <property type="entry name" value="FAD/NAD-bd_sf"/>
</dbReference>
<dbReference type="HOGENOM" id="CLU_009665_3_2_1"/>
<dbReference type="Gene3D" id="3.50.50.60">
    <property type="entry name" value="FAD/NAD(P)-binding domain"/>
    <property type="match status" value="1"/>
</dbReference>
<dbReference type="Proteomes" id="UP000053617">
    <property type="component" value="Unassembled WGS sequence"/>
</dbReference>
<evidence type="ECO:0000256" key="4">
    <source>
        <dbReference type="ARBA" id="ARBA00023002"/>
    </source>
</evidence>
<protein>
    <recommendedName>
        <fullName evidence="7">FAD-binding domain-containing protein</fullName>
    </recommendedName>
</protein>
<evidence type="ECO:0000256" key="6">
    <source>
        <dbReference type="SAM" id="Coils"/>
    </source>
</evidence>
<dbReference type="STRING" id="1442369.A0A0D2IIB7"/>
<dbReference type="PANTHER" id="PTHR47178:SF2">
    <property type="entry name" value="FAD-BINDING DOMAIN-CONTAINING PROTEIN"/>
    <property type="match status" value="1"/>
</dbReference>
<name>A0A0D2IIB7_9EURO</name>
<reference evidence="8 9" key="1">
    <citation type="submission" date="2015-01" db="EMBL/GenBank/DDBJ databases">
        <title>The Genome Sequence of Rhinocladiella mackenzie CBS 650.93.</title>
        <authorList>
            <consortium name="The Broad Institute Genomics Platform"/>
            <person name="Cuomo C."/>
            <person name="de Hoog S."/>
            <person name="Gorbushina A."/>
            <person name="Stielow B."/>
            <person name="Teixiera M."/>
            <person name="Abouelleil A."/>
            <person name="Chapman S.B."/>
            <person name="Priest M."/>
            <person name="Young S.K."/>
            <person name="Wortman J."/>
            <person name="Nusbaum C."/>
            <person name="Birren B."/>
        </authorList>
    </citation>
    <scope>NUCLEOTIDE SEQUENCE [LARGE SCALE GENOMIC DNA]</scope>
    <source>
        <strain evidence="8 9">CBS 650.93</strain>
    </source>
</reference>
<dbReference type="InterPro" id="IPR002938">
    <property type="entry name" value="FAD-bd"/>
</dbReference>
<keyword evidence="5" id="KW-0503">Monooxygenase</keyword>
<evidence type="ECO:0000313" key="9">
    <source>
        <dbReference type="Proteomes" id="UP000053617"/>
    </source>
</evidence>
<dbReference type="AlphaFoldDB" id="A0A0D2IIB7"/>
<dbReference type="Pfam" id="PF01494">
    <property type="entry name" value="FAD_binding_3"/>
    <property type="match status" value="2"/>
</dbReference>
<dbReference type="SUPFAM" id="SSF51905">
    <property type="entry name" value="FAD/NAD(P)-binding domain"/>
    <property type="match status" value="1"/>
</dbReference>
<dbReference type="GO" id="GO:0004497">
    <property type="term" value="F:monooxygenase activity"/>
    <property type="evidence" value="ECO:0007669"/>
    <property type="project" value="UniProtKB-KW"/>
</dbReference>
<keyword evidence="2" id="KW-0285">Flavoprotein</keyword>
<feature type="domain" description="FAD-binding" evidence="7">
    <location>
        <begin position="357"/>
        <end position="410"/>
    </location>
</feature>
<accession>A0A0D2IIB7</accession>
<evidence type="ECO:0000256" key="5">
    <source>
        <dbReference type="ARBA" id="ARBA00023033"/>
    </source>
</evidence>
<dbReference type="GeneID" id="25294622"/>
<evidence type="ECO:0000259" key="7">
    <source>
        <dbReference type="Pfam" id="PF01494"/>
    </source>
</evidence>
<keyword evidence="4" id="KW-0560">Oxidoreductase</keyword>
<dbReference type="RefSeq" id="XP_013270137.1">
    <property type="nucleotide sequence ID" value="XM_013414683.1"/>
</dbReference>
<dbReference type="VEuPathDB" id="FungiDB:Z518_06551"/>